<evidence type="ECO:0000313" key="1">
    <source>
        <dbReference type="EMBL" id="ESA17627.1"/>
    </source>
</evidence>
<dbReference type="AlphaFoldDB" id="U9UD70"/>
<reference evidence="1" key="1">
    <citation type="submission" date="2013-07" db="EMBL/GenBank/DDBJ databases">
        <title>The genome of an arbuscular mycorrhizal fungus provides insights into the evolution of the oldest plant symbiosis.</title>
        <authorList>
            <consortium name="DOE Joint Genome Institute"/>
            <person name="Tisserant E."/>
            <person name="Malbreil M."/>
            <person name="Kuo A."/>
            <person name="Kohler A."/>
            <person name="Symeonidi A."/>
            <person name="Balestrini R."/>
            <person name="Charron P."/>
            <person name="Duensing N."/>
            <person name="Frei-dit-Frey N."/>
            <person name="Gianinazzi-Pearson V."/>
            <person name="Gilbert B."/>
            <person name="Handa Y."/>
            <person name="Hijri M."/>
            <person name="Kaul R."/>
            <person name="Kawaguchi M."/>
            <person name="Krajinski F."/>
            <person name="Lammers P."/>
            <person name="Lapierre D."/>
            <person name="Masclaux F.G."/>
            <person name="Murat C."/>
            <person name="Morin E."/>
            <person name="Ndikumana S."/>
            <person name="Pagni M."/>
            <person name="Petitpierre D."/>
            <person name="Requena N."/>
            <person name="Rosikiewicz P."/>
            <person name="Riley R."/>
            <person name="Saito K."/>
            <person name="San Clemente H."/>
            <person name="Shapiro H."/>
            <person name="van Tuinen D."/>
            <person name="Becard G."/>
            <person name="Bonfante P."/>
            <person name="Paszkowski U."/>
            <person name="Shachar-Hill Y."/>
            <person name="Young J.P."/>
            <person name="Sanders I.R."/>
            <person name="Henrissat B."/>
            <person name="Rensing S.A."/>
            <person name="Grigoriev I.V."/>
            <person name="Corradi N."/>
            <person name="Roux C."/>
            <person name="Martin F."/>
        </authorList>
    </citation>
    <scope>NUCLEOTIDE SEQUENCE</scope>
    <source>
        <strain evidence="1">DAOM 197198</strain>
    </source>
</reference>
<organism evidence="1">
    <name type="scientific">Rhizophagus irregularis (strain DAOM 181602 / DAOM 197198 / MUCL 43194)</name>
    <name type="common">Arbuscular mycorrhizal fungus</name>
    <name type="synonym">Glomus intraradices</name>
    <dbReference type="NCBI Taxonomy" id="747089"/>
    <lineage>
        <taxon>Eukaryota</taxon>
        <taxon>Fungi</taxon>
        <taxon>Fungi incertae sedis</taxon>
        <taxon>Mucoromycota</taxon>
        <taxon>Glomeromycotina</taxon>
        <taxon>Glomeromycetes</taxon>
        <taxon>Glomerales</taxon>
        <taxon>Glomeraceae</taxon>
        <taxon>Rhizophagus</taxon>
    </lineage>
</organism>
<sequence>MQNEKGDESVSLFSLLDHYDEAQLPDRPSYELAWGSPMWHHCSYNFVHKADDHLASNTCASSRVPQFKITCNKRFQTLKPENNYKNSQTGPSLEMIVIRECLRIRKDILTDFQDLYPKTKLIFKAILFGNDIRRMQNMAFFSDKLKNQEERWEAMKEGHVHHTVKALIDTTSCSNFISKSSCWGVRSLAPYENLIVNAFITLLRC</sequence>
<name>U9UD70_RHIID</name>
<protein>
    <submittedName>
        <fullName evidence="1">Uncharacterized protein</fullName>
    </submittedName>
</protein>
<dbReference type="HOGENOM" id="CLU_1338137_0_0_1"/>
<gene>
    <name evidence="1" type="ORF">GLOINDRAFT_21591</name>
</gene>
<accession>U9UD70</accession>
<proteinExistence type="predicted"/>
<dbReference type="EMBL" id="KI279996">
    <property type="protein sequence ID" value="ESA17627.1"/>
    <property type="molecule type" value="Genomic_DNA"/>
</dbReference>